<evidence type="ECO:0000256" key="1">
    <source>
        <dbReference type="ARBA" id="ARBA00004141"/>
    </source>
</evidence>
<evidence type="ECO:0000256" key="4">
    <source>
        <dbReference type="ARBA" id="ARBA00022989"/>
    </source>
</evidence>
<dbReference type="GO" id="GO:0016020">
    <property type="term" value="C:membrane"/>
    <property type="evidence" value="ECO:0007669"/>
    <property type="project" value="UniProtKB-SubCell"/>
</dbReference>
<comment type="subcellular location">
    <subcellularLocation>
        <location evidence="1 6">Membrane</location>
        <topology evidence="1 6">Multi-pass membrane protein</topology>
    </subcellularLocation>
</comment>
<dbReference type="EMBL" id="FNAB01000001">
    <property type="protein sequence ID" value="SDC49687.1"/>
    <property type="molecule type" value="Genomic_DNA"/>
</dbReference>
<sequence>MLATITLAADNDWVGVWIGSTIGMVAADALAIVGAVLGRHLPERFIQLAAATLFLVFGVMLLLDGLFPGSPAGPIAAGVILAVAAAAGGVHYVRSRRSVAVPTEGAREPLDS</sequence>
<dbReference type="InterPro" id="IPR001727">
    <property type="entry name" value="GDT1-like"/>
</dbReference>
<reference evidence="7 8" key="1">
    <citation type="submission" date="2016-10" db="EMBL/GenBank/DDBJ databases">
        <authorList>
            <person name="de Groot N.N."/>
        </authorList>
    </citation>
    <scope>NUCLEOTIDE SEQUENCE [LARGE SCALE GENOMIC DNA]</scope>
    <source>
        <strain evidence="7 8">JCM 11308</strain>
    </source>
</reference>
<feature type="transmembrane region" description="Helical" evidence="6">
    <location>
        <begin position="45"/>
        <end position="63"/>
    </location>
</feature>
<keyword evidence="8" id="KW-1185">Reference proteome</keyword>
<name>A0A1G6M2V9_9NOCA</name>
<keyword evidence="5 6" id="KW-0472">Membrane</keyword>
<evidence type="ECO:0000256" key="3">
    <source>
        <dbReference type="ARBA" id="ARBA00022692"/>
    </source>
</evidence>
<keyword evidence="3 6" id="KW-0812">Transmembrane</keyword>
<dbReference type="Proteomes" id="UP000199417">
    <property type="component" value="Unassembled WGS sequence"/>
</dbReference>
<feature type="transmembrane region" description="Helical" evidence="6">
    <location>
        <begin position="16"/>
        <end position="38"/>
    </location>
</feature>
<dbReference type="PANTHER" id="PTHR12608:SF1">
    <property type="entry name" value="TRANSMEMBRANE PROTEIN 165"/>
    <property type="match status" value="1"/>
</dbReference>
<evidence type="ECO:0000256" key="6">
    <source>
        <dbReference type="RuleBase" id="RU365102"/>
    </source>
</evidence>
<gene>
    <name evidence="7" type="ORF">SAMN05444580_10142</name>
</gene>
<accession>A0A1G6M2V9</accession>
<keyword evidence="4 6" id="KW-1133">Transmembrane helix</keyword>
<feature type="transmembrane region" description="Helical" evidence="6">
    <location>
        <begin position="75"/>
        <end position="93"/>
    </location>
</feature>
<evidence type="ECO:0000256" key="2">
    <source>
        <dbReference type="ARBA" id="ARBA00009190"/>
    </source>
</evidence>
<protein>
    <recommendedName>
        <fullName evidence="6">GDT1 family protein</fullName>
    </recommendedName>
</protein>
<comment type="similarity">
    <text evidence="2 6">Belongs to the GDT1 family.</text>
</comment>
<proteinExistence type="inferred from homology"/>
<dbReference type="GO" id="GO:0046873">
    <property type="term" value="F:metal ion transmembrane transporter activity"/>
    <property type="evidence" value="ECO:0007669"/>
    <property type="project" value="InterPro"/>
</dbReference>
<evidence type="ECO:0000256" key="5">
    <source>
        <dbReference type="ARBA" id="ARBA00023136"/>
    </source>
</evidence>
<dbReference type="AlphaFoldDB" id="A0A1G6M2V9"/>
<evidence type="ECO:0000313" key="8">
    <source>
        <dbReference type="Proteomes" id="UP000199417"/>
    </source>
</evidence>
<dbReference type="Pfam" id="PF01169">
    <property type="entry name" value="GDT1"/>
    <property type="match status" value="1"/>
</dbReference>
<comment type="caution">
    <text evidence="6">Lacks conserved residue(s) required for the propagation of feature annotation.</text>
</comment>
<organism evidence="7 8">
    <name type="scientific">Rhodococcus tukisamuensis</name>
    <dbReference type="NCBI Taxonomy" id="168276"/>
    <lineage>
        <taxon>Bacteria</taxon>
        <taxon>Bacillati</taxon>
        <taxon>Actinomycetota</taxon>
        <taxon>Actinomycetes</taxon>
        <taxon>Mycobacteriales</taxon>
        <taxon>Nocardiaceae</taxon>
        <taxon>Rhodococcus</taxon>
    </lineage>
</organism>
<evidence type="ECO:0000313" key="7">
    <source>
        <dbReference type="EMBL" id="SDC49687.1"/>
    </source>
</evidence>
<dbReference type="STRING" id="168276.SAMN05444580_10142"/>
<dbReference type="PANTHER" id="PTHR12608">
    <property type="entry name" value="TRANSMEMBRANE PROTEIN HTP-1 RELATED"/>
    <property type="match status" value="1"/>
</dbReference>